<evidence type="ECO:0000256" key="4">
    <source>
        <dbReference type="ARBA" id="ARBA00022989"/>
    </source>
</evidence>
<gene>
    <name evidence="7" type="ORF">L9F63_010399</name>
</gene>
<comment type="subcellular location">
    <subcellularLocation>
        <location evidence="1 6">Cell membrane</location>
        <topology evidence="1 6">Multi-pass membrane protein</topology>
    </subcellularLocation>
</comment>
<dbReference type="AlphaFoldDB" id="A0AAD8AI88"/>
<dbReference type="InterPro" id="IPR013604">
    <property type="entry name" value="7TM_chemorcpt"/>
</dbReference>
<feature type="transmembrane region" description="Helical" evidence="6">
    <location>
        <begin position="272"/>
        <end position="292"/>
    </location>
</feature>
<evidence type="ECO:0000256" key="6">
    <source>
        <dbReference type="RuleBase" id="RU363108"/>
    </source>
</evidence>
<dbReference type="GO" id="GO:0007165">
    <property type="term" value="P:signal transduction"/>
    <property type="evidence" value="ECO:0007669"/>
    <property type="project" value="UniProtKB-KW"/>
</dbReference>
<keyword evidence="4 6" id="KW-1133">Transmembrane helix</keyword>
<comment type="similarity">
    <text evidence="6">Belongs to the insect chemoreceptor superfamily. Gustatory receptor (GR) family.</text>
</comment>
<evidence type="ECO:0000256" key="5">
    <source>
        <dbReference type="ARBA" id="ARBA00023136"/>
    </source>
</evidence>
<keyword evidence="2 6" id="KW-1003">Cell membrane</keyword>
<evidence type="ECO:0000313" key="8">
    <source>
        <dbReference type="Proteomes" id="UP001233999"/>
    </source>
</evidence>
<comment type="caution">
    <text evidence="6">Lacks conserved residue(s) required for the propagation of feature annotation.</text>
</comment>
<organism evidence="7 8">
    <name type="scientific">Diploptera punctata</name>
    <name type="common">Pacific beetle cockroach</name>
    <dbReference type="NCBI Taxonomy" id="6984"/>
    <lineage>
        <taxon>Eukaryota</taxon>
        <taxon>Metazoa</taxon>
        <taxon>Ecdysozoa</taxon>
        <taxon>Arthropoda</taxon>
        <taxon>Hexapoda</taxon>
        <taxon>Insecta</taxon>
        <taxon>Pterygota</taxon>
        <taxon>Neoptera</taxon>
        <taxon>Polyneoptera</taxon>
        <taxon>Dictyoptera</taxon>
        <taxon>Blattodea</taxon>
        <taxon>Blaberoidea</taxon>
        <taxon>Blaberidae</taxon>
        <taxon>Diplopterinae</taxon>
        <taxon>Diploptera</taxon>
    </lineage>
</organism>
<accession>A0AAD8AI88</accession>
<keyword evidence="3 6" id="KW-0812">Transmembrane</keyword>
<reference evidence="7" key="1">
    <citation type="journal article" date="2023" name="IScience">
        <title>Live-bearing cockroach genome reveals convergent evolutionary mechanisms linked to viviparity in insects and beyond.</title>
        <authorList>
            <person name="Fouks B."/>
            <person name="Harrison M.C."/>
            <person name="Mikhailova A.A."/>
            <person name="Marchal E."/>
            <person name="English S."/>
            <person name="Carruthers M."/>
            <person name="Jennings E.C."/>
            <person name="Chiamaka E.L."/>
            <person name="Frigard R.A."/>
            <person name="Pippel M."/>
            <person name="Attardo G.M."/>
            <person name="Benoit J.B."/>
            <person name="Bornberg-Bauer E."/>
            <person name="Tobe S.S."/>
        </authorList>
    </citation>
    <scope>NUCLEOTIDE SEQUENCE</scope>
    <source>
        <strain evidence="7">Stay&amp;Tobe</strain>
    </source>
</reference>
<dbReference type="Proteomes" id="UP001233999">
    <property type="component" value="Unassembled WGS sequence"/>
</dbReference>
<proteinExistence type="inferred from homology"/>
<feature type="non-terminal residue" evidence="7">
    <location>
        <position position="323"/>
    </location>
</feature>
<keyword evidence="8" id="KW-1185">Reference proteome</keyword>
<name>A0AAD8AI88_DIPPU</name>
<feature type="transmembrane region" description="Helical" evidence="6">
    <location>
        <begin position="12"/>
        <end position="32"/>
    </location>
</feature>
<evidence type="ECO:0000256" key="2">
    <source>
        <dbReference type="ARBA" id="ARBA00022475"/>
    </source>
</evidence>
<feature type="transmembrane region" description="Helical" evidence="6">
    <location>
        <begin position="231"/>
        <end position="252"/>
    </location>
</feature>
<dbReference type="GO" id="GO:0050909">
    <property type="term" value="P:sensory perception of taste"/>
    <property type="evidence" value="ECO:0007669"/>
    <property type="project" value="InterPro"/>
</dbReference>
<feature type="transmembrane region" description="Helical" evidence="6">
    <location>
        <begin position="39"/>
        <end position="56"/>
    </location>
</feature>
<dbReference type="EMBL" id="JASPKZ010000831">
    <property type="protein sequence ID" value="KAJ9599131.1"/>
    <property type="molecule type" value="Genomic_DNA"/>
</dbReference>
<evidence type="ECO:0000256" key="3">
    <source>
        <dbReference type="ARBA" id="ARBA00022692"/>
    </source>
</evidence>
<comment type="function">
    <text evidence="6">Gustatory receptor which mediates acceptance or avoidance behavior, depending on its substrates.</text>
</comment>
<evidence type="ECO:0000313" key="7">
    <source>
        <dbReference type="EMBL" id="KAJ9599131.1"/>
    </source>
</evidence>
<protein>
    <recommendedName>
        <fullName evidence="6">Gustatory receptor</fullName>
    </recommendedName>
</protein>
<reference evidence="7" key="2">
    <citation type="submission" date="2023-05" db="EMBL/GenBank/DDBJ databases">
        <authorList>
            <person name="Fouks B."/>
        </authorList>
    </citation>
    <scope>NUCLEOTIDE SEQUENCE</scope>
    <source>
        <strain evidence="7">Stay&amp;Tobe</strain>
        <tissue evidence="7">Testes</tissue>
    </source>
</reference>
<evidence type="ECO:0000256" key="1">
    <source>
        <dbReference type="ARBA" id="ARBA00004651"/>
    </source>
</evidence>
<sequence length="323" mass="36985">MCKRKNSPNIYSILHFIVVFSKLTFLASFCLLDKRKFHVFSIICSIFICVFTIQMVESSLLHLLKMGLNICTFSHITLIVFLAISLSLSYILNNIFYKNVARQFRKLENILSKLVSSNYWKYLTNICSIPLFIVIASILTCTFVPGIQLSGILIIIKHLFSSVNIGIKKDFVNNKGSSNLTKSGNKKNKTSDLLENEYSENFKLLKRLKMLLKIYNDLCDIAESINVAYSFVILVLITRMFVGIVHIIYYLITTIMFKNAVCQQTSTVSSSIWLIQHVGIICGFTYISKSLVSELLEFSLQLLHRKLKFTACGFFPIDYTLIY</sequence>
<comment type="caution">
    <text evidence="7">The sequence shown here is derived from an EMBL/GenBank/DDBJ whole genome shotgun (WGS) entry which is preliminary data.</text>
</comment>
<keyword evidence="6" id="KW-0807">Transducer</keyword>
<feature type="transmembrane region" description="Helical" evidence="6">
    <location>
        <begin position="76"/>
        <end position="97"/>
    </location>
</feature>
<keyword evidence="5 6" id="KW-0472">Membrane</keyword>
<dbReference type="Pfam" id="PF08395">
    <property type="entry name" value="7tm_7"/>
    <property type="match status" value="1"/>
</dbReference>
<dbReference type="GO" id="GO:0005886">
    <property type="term" value="C:plasma membrane"/>
    <property type="evidence" value="ECO:0007669"/>
    <property type="project" value="UniProtKB-SubCell"/>
</dbReference>
<keyword evidence="6" id="KW-0675">Receptor</keyword>